<reference evidence="6 7" key="1">
    <citation type="submission" date="2017-11" db="EMBL/GenBank/DDBJ databases">
        <title>De-novo sequencing of pomegranate (Punica granatum L.) genome.</title>
        <authorList>
            <person name="Akparov Z."/>
            <person name="Amiraslanov A."/>
            <person name="Hajiyeva S."/>
            <person name="Abbasov M."/>
            <person name="Kaur K."/>
            <person name="Hamwieh A."/>
            <person name="Solovyev V."/>
            <person name="Salamov A."/>
            <person name="Braich B."/>
            <person name="Kosarev P."/>
            <person name="Mahmoud A."/>
            <person name="Hajiyev E."/>
            <person name="Babayeva S."/>
            <person name="Izzatullayeva V."/>
            <person name="Mammadov A."/>
            <person name="Mammadov A."/>
            <person name="Sharifova S."/>
            <person name="Ojaghi J."/>
            <person name="Eynullazada K."/>
            <person name="Bayramov B."/>
            <person name="Abdulazimova A."/>
            <person name="Shahmuradov I."/>
        </authorList>
    </citation>
    <scope>NUCLEOTIDE SEQUENCE [LARGE SCALE GENOMIC DNA]</scope>
    <source>
        <strain evidence="7">cv. AG2017</strain>
        <tissue evidence="6">Leaf</tissue>
    </source>
</reference>
<dbReference type="EMBL" id="PGOL01000604">
    <property type="protein sequence ID" value="PKI67419.1"/>
    <property type="molecule type" value="Genomic_DNA"/>
</dbReference>
<gene>
    <name evidence="6" type="ORF">CRG98_012204</name>
</gene>
<dbReference type="Gene3D" id="1.20.1250.20">
    <property type="entry name" value="MFS general substrate transporter like domains"/>
    <property type="match status" value="2"/>
</dbReference>
<dbReference type="GO" id="GO:0016020">
    <property type="term" value="C:membrane"/>
    <property type="evidence" value="ECO:0007669"/>
    <property type="project" value="UniProtKB-SubCell"/>
</dbReference>
<evidence type="ECO:0000256" key="2">
    <source>
        <dbReference type="ARBA" id="ARBA00005982"/>
    </source>
</evidence>
<evidence type="ECO:0000256" key="4">
    <source>
        <dbReference type="ARBA" id="ARBA00022989"/>
    </source>
</evidence>
<dbReference type="Proteomes" id="UP000233551">
    <property type="component" value="Unassembled WGS sequence"/>
</dbReference>
<keyword evidence="5" id="KW-0472">Membrane</keyword>
<comment type="caution">
    <text evidence="6">The sequence shown here is derived from an EMBL/GenBank/DDBJ whole genome shotgun (WGS) entry which is preliminary data.</text>
</comment>
<dbReference type="InterPro" id="IPR000109">
    <property type="entry name" value="POT_fam"/>
</dbReference>
<dbReference type="InterPro" id="IPR036259">
    <property type="entry name" value="MFS_trans_sf"/>
</dbReference>
<dbReference type="Pfam" id="PF00854">
    <property type="entry name" value="PTR2"/>
    <property type="match status" value="2"/>
</dbReference>
<evidence type="ECO:0000256" key="5">
    <source>
        <dbReference type="ARBA" id="ARBA00023136"/>
    </source>
</evidence>
<comment type="similarity">
    <text evidence="2">Belongs to the major facilitator superfamily. Proton-dependent oligopeptide transporter (POT/PTR) (TC 2.A.17) family.</text>
</comment>
<evidence type="ECO:0000256" key="3">
    <source>
        <dbReference type="ARBA" id="ARBA00022692"/>
    </source>
</evidence>
<comment type="subcellular location">
    <subcellularLocation>
        <location evidence="1">Membrane</location>
        <topology evidence="1">Multi-pass membrane protein</topology>
    </subcellularLocation>
</comment>
<evidence type="ECO:0000313" key="7">
    <source>
        <dbReference type="Proteomes" id="UP000233551"/>
    </source>
</evidence>
<protein>
    <submittedName>
        <fullName evidence="6">Uncharacterized protein</fullName>
    </submittedName>
</protein>
<keyword evidence="4" id="KW-1133">Transmembrane helix</keyword>
<keyword evidence="3" id="KW-0812">Transmembrane</keyword>
<proteinExistence type="inferred from homology"/>
<evidence type="ECO:0000256" key="1">
    <source>
        <dbReference type="ARBA" id="ARBA00004141"/>
    </source>
</evidence>
<keyword evidence="7" id="KW-1185">Reference proteome</keyword>
<accession>A0A2I0KFZ8</accession>
<name>A0A2I0KFZ8_PUNGR</name>
<evidence type="ECO:0000313" key="6">
    <source>
        <dbReference type="EMBL" id="PKI67419.1"/>
    </source>
</evidence>
<dbReference type="AlphaFoldDB" id="A0A2I0KFZ8"/>
<dbReference type="PANTHER" id="PTHR11654">
    <property type="entry name" value="OLIGOPEPTIDE TRANSPORTER-RELATED"/>
    <property type="match status" value="1"/>
</dbReference>
<dbReference type="GO" id="GO:0022857">
    <property type="term" value="F:transmembrane transporter activity"/>
    <property type="evidence" value="ECO:0007669"/>
    <property type="project" value="InterPro"/>
</dbReference>
<sequence length="437" mass="49006">MPSSMSTTTTTTRWRVLTDGATILRQGSFTIYIVAAVVIDEVGRILGISVVNWICCKQRVSHIGLNRPWAIFDTAQDICHLLTPSLCYFVSIVQENELSHFREIPNRMFVGLSKAVLTDFQRRKVVMASWEKERSPSSADFKVDIVNLSVNREETKDGSLDLVRNACHQGPYQWMELRENVIRLGLLAASLCTYLFLLKPQGCGKVGELCQPHCPLEVALFYISIYLVAIGFGAPEPSLATFGVDQFDREDPDEQQSKSSFYSYYYVAVNMGCLVAQTVLSTSKIWAIGWLCFGFALEQPWSLWGSWSSGDWPWRVIAERRRALSTYSGRLPSTCLWGVSEAFTYVAQMEFFSSLSPDQLKSIGIGLCLSSSAVRSYVCSITLSVVTNVTSRNGKHGWVPPNLNDGHLDRFFFLSDAIVTLNLGFFVIGTKWYNSIT</sequence>
<organism evidence="6 7">
    <name type="scientific">Punica granatum</name>
    <name type="common">Pomegranate</name>
    <dbReference type="NCBI Taxonomy" id="22663"/>
    <lineage>
        <taxon>Eukaryota</taxon>
        <taxon>Viridiplantae</taxon>
        <taxon>Streptophyta</taxon>
        <taxon>Embryophyta</taxon>
        <taxon>Tracheophyta</taxon>
        <taxon>Spermatophyta</taxon>
        <taxon>Magnoliopsida</taxon>
        <taxon>eudicotyledons</taxon>
        <taxon>Gunneridae</taxon>
        <taxon>Pentapetalae</taxon>
        <taxon>rosids</taxon>
        <taxon>malvids</taxon>
        <taxon>Myrtales</taxon>
        <taxon>Lythraceae</taxon>
        <taxon>Punica</taxon>
    </lineage>
</organism>